<dbReference type="OrthoDB" id="3263050at2759"/>
<dbReference type="AlphaFoldDB" id="A0A8S0VY90"/>
<protein>
    <recommendedName>
        <fullName evidence="3">F-box domain-containing protein</fullName>
    </recommendedName>
</protein>
<dbReference type="EMBL" id="CACVBS010000035">
    <property type="protein sequence ID" value="CAA7262021.1"/>
    <property type="molecule type" value="Genomic_DNA"/>
</dbReference>
<comment type="caution">
    <text evidence="1">The sequence shown here is derived from an EMBL/GenBank/DDBJ whole genome shotgun (WGS) entry which is preliminary data.</text>
</comment>
<evidence type="ECO:0000313" key="1">
    <source>
        <dbReference type="EMBL" id="CAA7262021.1"/>
    </source>
</evidence>
<evidence type="ECO:0008006" key="3">
    <source>
        <dbReference type="Google" id="ProtNLM"/>
    </source>
</evidence>
<keyword evidence="2" id="KW-1185">Reference proteome</keyword>
<gene>
    <name evidence="1" type="ORF">AAE3_LOCUS4313</name>
</gene>
<dbReference type="Proteomes" id="UP000467700">
    <property type="component" value="Unassembled WGS sequence"/>
</dbReference>
<proteinExistence type="predicted"/>
<sequence>MNDPHLLSTVPQEVLEHIAFAAATDTSGLLSNIVPLLLTSRHVHGCLSITTNPHLYARIFCAKFDTAAARVSFASSSDQLTSYALASELQRRCTVLQRIKARTDSTKRARRAAQAEDKEDLSLTVHDVLSTAYIMMLEDEGRNRTLLVDYAGMKNWLREFWFDPDGASLAIHSIRTGHWPPNRPETALGMWLFWFLLYTDDYPFSVIDGPEAPVNVLKIMALGAHIYNLTTTTWSQFEPNFAARKTVPPESTILYGTTIELTPPPLATAAILSFLALVNKRRSIPLPPSNVPRPRHPEWEWDTEWGKCFVKPRRDLTECFRPGSIEGVWEGFFLYSEFTAYAALLAGAPPVILQKSAVGKHQQTWKLREHHLLAADDDTSGSDSGIELDRYDVRQGKSTEAGMTPLRAGDPLRSYFPTGAQIREGRDGLVVQESSDSNARVLRYQRASCAERKRNVGVEVLEEEQSRKVVDIIITGEGHSAWGQFNLVGRIRPCDGFISLSKDYVDGDRGKWLYRGYLVGNTNGNLAGRWRDTLSPAEVPGYEGCFVMSRRR</sequence>
<organism evidence="1 2">
    <name type="scientific">Cyclocybe aegerita</name>
    <name type="common">Black poplar mushroom</name>
    <name type="synonym">Agrocybe aegerita</name>
    <dbReference type="NCBI Taxonomy" id="1973307"/>
    <lineage>
        <taxon>Eukaryota</taxon>
        <taxon>Fungi</taxon>
        <taxon>Dikarya</taxon>
        <taxon>Basidiomycota</taxon>
        <taxon>Agaricomycotina</taxon>
        <taxon>Agaricomycetes</taxon>
        <taxon>Agaricomycetidae</taxon>
        <taxon>Agaricales</taxon>
        <taxon>Agaricineae</taxon>
        <taxon>Bolbitiaceae</taxon>
        <taxon>Cyclocybe</taxon>
    </lineage>
</organism>
<reference evidence="1 2" key="1">
    <citation type="submission" date="2020-01" db="EMBL/GenBank/DDBJ databases">
        <authorList>
            <person name="Gupta K D."/>
        </authorList>
    </citation>
    <scope>NUCLEOTIDE SEQUENCE [LARGE SCALE GENOMIC DNA]</scope>
</reference>
<accession>A0A8S0VY90</accession>
<name>A0A8S0VY90_CYCAE</name>
<evidence type="ECO:0000313" key="2">
    <source>
        <dbReference type="Proteomes" id="UP000467700"/>
    </source>
</evidence>